<dbReference type="Pfam" id="PF00588">
    <property type="entry name" value="SpoU_methylase"/>
    <property type="match status" value="1"/>
</dbReference>
<keyword evidence="2" id="KW-0808">Transferase</keyword>
<dbReference type="InterPro" id="IPR045330">
    <property type="entry name" value="TRM3/TARBP1"/>
</dbReference>
<dbReference type="InterPro" id="IPR029028">
    <property type="entry name" value="Alpha/beta_knot_MTases"/>
</dbReference>
<evidence type="ECO:0000313" key="6">
    <source>
        <dbReference type="Proteomes" id="UP000308802"/>
    </source>
</evidence>
<evidence type="ECO:0000256" key="1">
    <source>
        <dbReference type="ARBA" id="ARBA00022603"/>
    </source>
</evidence>
<dbReference type="GO" id="GO:0003723">
    <property type="term" value="F:RNA binding"/>
    <property type="evidence" value="ECO:0007669"/>
    <property type="project" value="InterPro"/>
</dbReference>
<dbReference type="PANTHER" id="PTHR12029:SF11">
    <property type="entry name" value="METHYLTRANSFERASE TARBP1-RELATED"/>
    <property type="match status" value="1"/>
</dbReference>
<dbReference type="CDD" id="cd18091">
    <property type="entry name" value="SpoU-like_TRM3-like"/>
    <property type="match status" value="1"/>
</dbReference>
<protein>
    <recommendedName>
        <fullName evidence="4">tRNA/rRNA methyltransferase SpoU type domain-containing protein</fullName>
    </recommendedName>
</protein>
<dbReference type="SUPFAM" id="SSF75217">
    <property type="entry name" value="alpha/beta knot"/>
    <property type="match status" value="1"/>
</dbReference>
<dbReference type="EMBL" id="QZAO01000070">
    <property type="protein sequence ID" value="THW76269.1"/>
    <property type="molecule type" value="Genomic_DNA"/>
</dbReference>
<dbReference type="InterPro" id="IPR001537">
    <property type="entry name" value="SpoU_MeTrfase"/>
</dbReference>
<feature type="region of interest" description="Disordered" evidence="3">
    <location>
        <begin position="1084"/>
        <end position="1115"/>
    </location>
</feature>
<accession>A0A4S9AAM7</accession>
<evidence type="ECO:0000259" key="4">
    <source>
        <dbReference type="Pfam" id="PF00588"/>
    </source>
</evidence>
<dbReference type="Proteomes" id="UP000308802">
    <property type="component" value="Unassembled WGS sequence"/>
</dbReference>
<dbReference type="Gene3D" id="3.40.1280.10">
    <property type="match status" value="1"/>
</dbReference>
<dbReference type="GO" id="GO:0030488">
    <property type="term" value="P:tRNA methylation"/>
    <property type="evidence" value="ECO:0007669"/>
    <property type="project" value="InterPro"/>
</dbReference>
<dbReference type="InterPro" id="IPR029026">
    <property type="entry name" value="tRNA_m1G_MTases_N"/>
</dbReference>
<feature type="domain" description="tRNA/rRNA methyltransferase SpoU type" evidence="4">
    <location>
        <begin position="1149"/>
        <end position="1294"/>
    </location>
</feature>
<dbReference type="PANTHER" id="PTHR12029">
    <property type="entry name" value="RNA METHYLTRANSFERASE"/>
    <property type="match status" value="1"/>
</dbReference>
<evidence type="ECO:0000313" key="5">
    <source>
        <dbReference type="EMBL" id="THW76269.1"/>
    </source>
</evidence>
<organism evidence="5 6">
    <name type="scientific">Aureobasidium pullulans</name>
    <name type="common">Black yeast</name>
    <name type="synonym">Pullularia pullulans</name>
    <dbReference type="NCBI Taxonomy" id="5580"/>
    <lineage>
        <taxon>Eukaryota</taxon>
        <taxon>Fungi</taxon>
        <taxon>Dikarya</taxon>
        <taxon>Ascomycota</taxon>
        <taxon>Pezizomycotina</taxon>
        <taxon>Dothideomycetes</taxon>
        <taxon>Dothideomycetidae</taxon>
        <taxon>Dothideales</taxon>
        <taxon>Saccotheciaceae</taxon>
        <taxon>Aureobasidium</taxon>
    </lineage>
</organism>
<keyword evidence="1" id="KW-0489">Methyltransferase</keyword>
<dbReference type="InterPro" id="IPR044748">
    <property type="entry name" value="Trm3/TARBP1_C"/>
</dbReference>
<evidence type="ECO:0000256" key="3">
    <source>
        <dbReference type="SAM" id="MobiDB-lite"/>
    </source>
</evidence>
<sequence>MVAPSVSVHSTLADIFLSRIPESERFTAVRDLASNIDSNTLGLVAALADSCPDEEANIYLNQYLIRSIEQDDAASAAALCVQYPRIRNALLHWTDRELHICFSQLLRQAENSEFVVPVEKVLIVDPFVSHYDPELGVDRQLDELVNTTILYLSFAKQLFRSPILDKSFVVSSPIVCAIFGFLASSNAGIAAAAKDTLLAFLASFKAGTFTFSHYKTDPDELDRHLWQCIRNLIDYSGKSSYKTTAYTIWLRWLDLDSHGYSRQVALQKDPYWKYLLATLGQSSQGDTEQRKICLHVLKKSISISRNNIRANDMELTLDQEDKPGKHSQAINVSLSIQLYSCSTGHQDGVRIFTQVQNTDRRAGSVITESQYARFCTVYETIVIGRYLNQALECVQDLDHLASAETMVQKSWLFALLESSLSPVTQDSMRKMLGNWLMSTDIRLFSHAEEFATLLQKSFLPWATQGTLFTGSVQGKTRDMRCAHGTRLSNFLERLLQAHLGRDDIYSRKCIVNAVLTYLDANKNRIVPIAVIYLLQGLAKGLQAESTACMEGDSLELILNLSRTTGYPEVARDAMLVQCYRLSQQVSQDAETYGEHGTEKLTASDAKLEVLSKQIEAFKISAASRFESDASRSSRWQSLDQFLTELDTSRHTSIQGDGLLMAIESLTSILDKAGVQSVDAQKLDRAFDGVWNEVERQDDPRDVLMFLPRMALHPTCVSLCFEDDTLSATVLEIFTQLQRLQKGRIYLWTPIMKAYRTAMVSCPAAAEKFGLDEFIIQTANNLPAARLEFKLEAAAIQLLSESEEIHRSYSDYYGEYEEVGHAAFFDLVNRLSEINHEMVSEIYDRLLKPWTKQRAPIPIISRWKATTQLQVLLILSEQRLRVISTEEAQEQLRVLLKVVAIEPLPRYRFLQEWIIARIVLNHPSTGDVVLDTLSSKDHHSNPKYLGTLVKIALMIACQDTCSRDFAARTAYRLVALASSAKIIIRHEAQWSFPILWDYAESRGWTEIKSNPACAALNEYIRSLERFVEPPAARELERLDPAADNTLTNLLQGRYLRVEPPGEESIVSGDFQRLWEQDTVKRSTTEALPLGQSEEPAKNTALPAQPTQQQSKESARTEAFAALQTKGTAYLSASDASDSTSDITATRPTPLLVVGSLVDNAYNLGGLSRISEIFGAQALYIQSPHSVLANRDFISVAVASQNHLPIIDLHSDNLSAFLTEKKMEGYTVVGVEQTDRSVLLGSEACKLPEKTLLVMGREKEGVPANVLGECDLLVEIPQRGVTRSMNVQTAAGVVLFEYARQHQG</sequence>
<comment type="caution">
    <text evidence="5">The sequence shown here is derived from an EMBL/GenBank/DDBJ whole genome shotgun (WGS) entry which is preliminary data.</text>
</comment>
<proteinExistence type="predicted"/>
<dbReference type="GO" id="GO:0016423">
    <property type="term" value="F:tRNA (guanine) methyltransferase activity"/>
    <property type="evidence" value="ECO:0007669"/>
    <property type="project" value="InterPro"/>
</dbReference>
<gene>
    <name evidence="5" type="ORF">D6D19_03309</name>
</gene>
<name>A0A4S9AAM7_AURPU</name>
<reference evidence="5 6" key="1">
    <citation type="submission" date="2018-10" db="EMBL/GenBank/DDBJ databases">
        <title>Fifty Aureobasidium pullulans genomes reveal a recombining polyextremotolerant generalist.</title>
        <authorList>
            <person name="Gostincar C."/>
            <person name="Turk M."/>
            <person name="Zajc J."/>
            <person name="Gunde-Cimerman N."/>
        </authorList>
    </citation>
    <scope>NUCLEOTIDE SEQUENCE [LARGE SCALE GENOMIC DNA]</scope>
    <source>
        <strain evidence="5 6">EXF-10659</strain>
    </source>
</reference>
<evidence type="ECO:0000256" key="2">
    <source>
        <dbReference type="ARBA" id="ARBA00022679"/>
    </source>
</evidence>